<keyword evidence="3" id="KW-1185">Reference proteome</keyword>
<protein>
    <recommendedName>
        <fullName evidence="4">DUF2507 domain-containing protein</fullName>
    </recommendedName>
</protein>
<name>A0A0M0L782_9BACI</name>
<dbReference type="InterPro" id="IPR024096">
    <property type="entry name" value="NO_sig/Golgi_transp_ligand-bd"/>
</dbReference>
<dbReference type="STRING" id="284581.AMD01_08225"/>
<evidence type="ECO:0000313" key="2">
    <source>
        <dbReference type="EMBL" id="KOO46894.1"/>
    </source>
</evidence>
<dbReference type="AlphaFoldDB" id="A0A0M0L782"/>
<feature type="region of interest" description="Disordered" evidence="1">
    <location>
        <begin position="1"/>
        <end position="25"/>
    </location>
</feature>
<dbReference type="PATRIC" id="fig|284581.3.peg.3698"/>
<accession>A0A0M0L782</accession>
<proteinExistence type="predicted"/>
<evidence type="ECO:0008006" key="4">
    <source>
        <dbReference type="Google" id="ProtNLM"/>
    </source>
</evidence>
<dbReference type="Gene3D" id="3.30.1380.20">
    <property type="entry name" value="Trafficking protein particle complex subunit 3"/>
    <property type="match status" value="1"/>
</dbReference>
<dbReference type="InterPro" id="IPR019642">
    <property type="entry name" value="DUF2507"/>
</dbReference>
<gene>
    <name evidence="2" type="ORF">AMD01_08225</name>
</gene>
<evidence type="ECO:0000256" key="1">
    <source>
        <dbReference type="SAM" id="MobiDB-lite"/>
    </source>
</evidence>
<evidence type="ECO:0000313" key="3">
    <source>
        <dbReference type="Proteomes" id="UP000037558"/>
    </source>
</evidence>
<dbReference type="RefSeq" id="WP_053400902.1">
    <property type="nucleotide sequence ID" value="NZ_JAUKEN010000001.1"/>
</dbReference>
<organism evidence="2 3">
    <name type="scientific">Priestia koreensis</name>
    <dbReference type="NCBI Taxonomy" id="284581"/>
    <lineage>
        <taxon>Bacteria</taxon>
        <taxon>Bacillati</taxon>
        <taxon>Bacillota</taxon>
        <taxon>Bacilli</taxon>
        <taxon>Bacillales</taxon>
        <taxon>Bacillaceae</taxon>
        <taxon>Priestia</taxon>
    </lineage>
</organism>
<reference evidence="3" key="1">
    <citation type="submission" date="2015-08" db="EMBL/GenBank/DDBJ databases">
        <title>Fjat-14210 dsm16467.</title>
        <authorList>
            <person name="Liu B."/>
            <person name="Wang J."/>
            <person name="Zhu Y."/>
            <person name="Liu G."/>
            <person name="Chen Q."/>
            <person name="Chen Z."/>
            <person name="Lan J."/>
            <person name="Che J."/>
            <person name="Ge C."/>
            <person name="Shi H."/>
            <person name="Pan Z."/>
            <person name="Liu X."/>
        </authorList>
    </citation>
    <scope>NUCLEOTIDE SEQUENCE [LARGE SCALE GENOMIC DNA]</scope>
    <source>
        <strain evidence="3">DSM 16467</strain>
    </source>
</reference>
<dbReference type="EMBL" id="LILC01000011">
    <property type="protein sequence ID" value="KOO46894.1"/>
    <property type="molecule type" value="Genomic_DNA"/>
</dbReference>
<comment type="caution">
    <text evidence="2">The sequence shown here is derived from an EMBL/GenBank/DDBJ whole genome shotgun (WGS) entry which is preliminary data.</text>
</comment>
<dbReference type="SUPFAM" id="SSF111126">
    <property type="entry name" value="Ligand-binding domain in the NO signalling and Golgi transport"/>
    <property type="match status" value="1"/>
</dbReference>
<dbReference type="OrthoDB" id="2965348at2"/>
<sequence>MSNVHTEEEQTITQQKEHTDTPPISDSMSVPYFGYQLIRDVLLPDLLGKDTEQILYWAGKNIARKHPIETPEEIVMFFIRTGWGALSLLKQDKNEMELEISGPMVEKRLKENKGCSFHLEAGFIAQQIQQQNQCVAEAYLTLKERAHKVMITVKWDKKDKL</sequence>
<dbReference type="Proteomes" id="UP000037558">
    <property type="component" value="Unassembled WGS sequence"/>
</dbReference>
<dbReference type="Pfam" id="PF10702">
    <property type="entry name" value="DUF2507"/>
    <property type="match status" value="1"/>
</dbReference>